<dbReference type="GO" id="GO:0030488">
    <property type="term" value="P:tRNA methylation"/>
    <property type="evidence" value="ECO:0007669"/>
    <property type="project" value="InterPro"/>
</dbReference>
<evidence type="ECO:0000256" key="1">
    <source>
        <dbReference type="ARBA" id="ARBA00022723"/>
    </source>
</evidence>
<dbReference type="PANTHER" id="PTHR12998:SF0">
    <property type="entry name" value="TRNA:M(4)X MODIFICATION ENZYME TRM13 HOMOLOG"/>
    <property type="match status" value="1"/>
</dbReference>
<evidence type="ECO:0000256" key="4">
    <source>
        <dbReference type="RuleBase" id="RU367103"/>
    </source>
</evidence>
<dbReference type="STRING" id="53326.A0A016UCT1"/>
<keyword evidence="4" id="KW-0808">Transferase</keyword>
<feature type="domain" description="Zinc finger CCCH-type TRM13" evidence="6">
    <location>
        <begin position="5"/>
        <end position="33"/>
    </location>
</feature>
<comment type="catalytic activity">
    <reaction evidence="4">
        <text>adenosine(4) in tRNA(His) + S-adenosyl-L-methionine = 2'-O-methyladenosine(4) in tRNA(His) + S-adenosyl-L-homocysteine + H(+)</text>
        <dbReference type="Rhea" id="RHEA:43196"/>
        <dbReference type="Rhea" id="RHEA-COMP:10401"/>
        <dbReference type="Rhea" id="RHEA-COMP:10402"/>
        <dbReference type="ChEBI" id="CHEBI:15378"/>
        <dbReference type="ChEBI" id="CHEBI:57856"/>
        <dbReference type="ChEBI" id="CHEBI:59789"/>
        <dbReference type="ChEBI" id="CHEBI:74411"/>
        <dbReference type="ChEBI" id="CHEBI:74477"/>
        <dbReference type="EC" id="2.1.1.225"/>
    </reaction>
</comment>
<evidence type="ECO:0000259" key="5">
    <source>
        <dbReference type="Pfam" id="PF05253"/>
    </source>
</evidence>
<dbReference type="PANTHER" id="PTHR12998">
    <property type="entry name" value="TRNA:M(4)X MODIFICATION ENZYME TRM13 HOMOLOG"/>
    <property type="match status" value="1"/>
</dbReference>
<dbReference type="OrthoDB" id="258806at2759"/>
<keyword evidence="2 4" id="KW-0863">Zinc-finger</keyword>
<comment type="similarity">
    <text evidence="4">Belongs to the methyltransferase TRM13 family.</text>
</comment>
<dbReference type="Pfam" id="PF05253">
    <property type="entry name" value="zf-U11-48K"/>
    <property type="match status" value="1"/>
</dbReference>
<dbReference type="Proteomes" id="UP000024635">
    <property type="component" value="Unassembled WGS sequence"/>
</dbReference>
<dbReference type="EMBL" id="JARK01001382">
    <property type="protein sequence ID" value="EYC12647.1"/>
    <property type="molecule type" value="Genomic_DNA"/>
</dbReference>
<feature type="domain" description="CHHC U11-48K-type" evidence="5">
    <location>
        <begin position="42"/>
        <end position="63"/>
    </location>
</feature>
<evidence type="ECO:0000313" key="7">
    <source>
        <dbReference type="EMBL" id="EYC12647.1"/>
    </source>
</evidence>
<dbReference type="GO" id="GO:0008270">
    <property type="term" value="F:zinc ion binding"/>
    <property type="evidence" value="ECO:0007669"/>
    <property type="project" value="UniProtKB-KW"/>
</dbReference>
<dbReference type="AlphaFoldDB" id="A0A016UCT1"/>
<comment type="caution">
    <text evidence="7">The sequence shown here is derived from an EMBL/GenBank/DDBJ whole genome shotgun (WGS) entry which is preliminary data.</text>
</comment>
<dbReference type="GO" id="GO:0106050">
    <property type="term" value="F:tRNA 2'-O-methyltransferase activity"/>
    <property type="evidence" value="ECO:0007669"/>
    <property type="project" value="UniProtKB-UniRule"/>
</dbReference>
<keyword evidence="4" id="KW-0949">S-adenosyl-L-methionine</keyword>
<evidence type="ECO:0000313" key="8">
    <source>
        <dbReference type="Proteomes" id="UP000024635"/>
    </source>
</evidence>
<comment type="catalytic activity">
    <reaction evidence="4">
        <text>cytidine(4) in tRNA(Pro) + S-adenosyl-L-methionine = 2'-O-methylcytidine(4) in tRNA(Pro) + S-adenosyl-L-homocysteine + H(+)</text>
        <dbReference type="Rhea" id="RHEA:32767"/>
        <dbReference type="Rhea" id="RHEA-COMP:10397"/>
        <dbReference type="Rhea" id="RHEA-COMP:10398"/>
        <dbReference type="ChEBI" id="CHEBI:15378"/>
        <dbReference type="ChEBI" id="CHEBI:57856"/>
        <dbReference type="ChEBI" id="CHEBI:59789"/>
        <dbReference type="ChEBI" id="CHEBI:74495"/>
        <dbReference type="ChEBI" id="CHEBI:82748"/>
        <dbReference type="EC" id="2.1.1.225"/>
    </reaction>
</comment>
<organism evidence="7 8">
    <name type="scientific">Ancylostoma ceylanicum</name>
    <dbReference type="NCBI Taxonomy" id="53326"/>
    <lineage>
        <taxon>Eukaryota</taxon>
        <taxon>Metazoa</taxon>
        <taxon>Ecdysozoa</taxon>
        <taxon>Nematoda</taxon>
        <taxon>Chromadorea</taxon>
        <taxon>Rhabditida</taxon>
        <taxon>Rhabditina</taxon>
        <taxon>Rhabditomorpha</taxon>
        <taxon>Strongyloidea</taxon>
        <taxon>Ancylostomatidae</taxon>
        <taxon>Ancylostomatinae</taxon>
        <taxon>Ancylostoma</taxon>
    </lineage>
</organism>
<dbReference type="EC" id="2.1.1.225" evidence="4"/>
<keyword evidence="3 4" id="KW-0862">Zinc</keyword>
<dbReference type="Pfam" id="PF11722">
    <property type="entry name" value="zf-TRM13_CCCH"/>
    <property type="match status" value="1"/>
</dbReference>
<comment type="catalytic activity">
    <reaction evidence="4">
        <text>cytidine(4) in tRNA(Gly)(GCC) + S-adenosyl-L-methionine = 2'-O-methylcytidine(4) in tRNA(Gly)(GCC) + S-adenosyl-L-homocysteine + H(+)</text>
        <dbReference type="Rhea" id="RHEA:43192"/>
        <dbReference type="Rhea" id="RHEA-COMP:10399"/>
        <dbReference type="Rhea" id="RHEA-COMP:10400"/>
        <dbReference type="ChEBI" id="CHEBI:15378"/>
        <dbReference type="ChEBI" id="CHEBI:57856"/>
        <dbReference type="ChEBI" id="CHEBI:59789"/>
        <dbReference type="ChEBI" id="CHEBI:74495"/>
        <dbReference type="ChEBI" id="CHEBI:82748"/>
        <dbReference type="EC" id="2.1.1.225"/>
    </reaction>
</comment>
<evidence type="ECO:0000256" key="3">
    <source>
        <dbReference type="ARBA" id="ARBA00022833"/>
    </source>
</evidence>
<sequence>MTLQNRCAYIIPRKGRSCRMLVKAGQKYCGEHANQEEENEDRIPCPNDPKHTVDRKALEQHLLRSRHYSGVCFYLWFLASKI</sequence>
<dbReference type="InterPro" id="IPR021721">
    <property type="entry name" value="Znf_CCCH-type_TRM13"/>
</dbReference>
<proteinExistence type="inferred from homology"/>
<reference evidence="8" key="1">
    <citation type="journal article" date="2015" name="Nat. Genet.">
        <title>The genome and transcriptome of the zoonotic hookworm Ancylostoma ceylanicum identify infection-specific gene families.</title>
        <authorList>
            <person name="Schwarz E.M."/>
            <person name="Hu Y."/>
            <person name="Antoshechkin I."/>
            <person name="Miller M.M."/>
            <person name="Sternberg P.W."/>
            <person name="Aroian R.V."/>
        </authorList>
    </citation>
    <scope>NUCLEOTIDE SEQUENCE</scope>
    <source>
        <strain evidence="8">HY135</strain>
    </source>
</reference>
<keyword evidence="8" id="KW-1185">Reference proteome</keyword>
<name>A0A016UCT1_9BILA</name>
<comment type="function">
    <text evidence="4">tRNA methylase which 2'-O-methylates cytidine(4) in tRNA(Pro) and tRNA(Gly)(GCC), and adenosine(4) in tRNA(His).</text>
</comment>
<keyword evidence="1 4" id="KW-0479">Metal-binding</keyword>
<evidence type="ECO:0000256" key="2">
    <source>
        <dbReference type="ARBA" id="ARBA00022771"/>
    </source>
</evidence>
<accession>A0A016UCT1</accession>
<protein>
    <recommendedName>
        <fullName evidence="4">tRNA:m(4)X modification enzyme TRM13</fullName>
        <ecNumber evidence="4">2.1.1.225</ecNumber>
    </recommendedName>
</protein>
<keyword evidence="4" id="KW-0819">tRNA processing</keyword>
<dbReference type="InterPro" id="IPR022776">
    <property type="entry name" value="TRM13/UPF0224_CHHC_Znf_dom"/>
</dbReference>
<evidence type="ECO:0000259" key="6">
    <source>
        <dbReference type="Pfam" id="PF11722"/>
    </source>
</evidence>
<keyword evidence="4" id="KW-0489">Methyltransferase</keyword>
<dbReference type="InterPro" id="IPR039044">
    <property type="entry name" value="Trm13"/>
</dbReference>
<gene>
    <name evidence="7" type="primary">Acey_s0046.g1342</name>
    <name evidence="7" type="ORF">Y032_0046g1342</name>
</gene>